<feature type="transmembrane region" description="Helical" evidence="5">
    <location>
        <begin position="352"/>
        <end position="377"/>
    </location>
</feature>
<dbReference type="Proteomes" id="UP000275394">
    <property type="component" value="Unassembled WGS sequence"/>
</dbReference>
<dbReference type="Gene3D" id="1.20.1250.20">
    <property type="entry name" value="MFS general substrate transporter like domains"/>
    <property type="match status" value="1"/>
</dbReference>
<dbReference type="GO" id="GO:0016020">
    <property type="term" value="C:membrane"/>
    <property type="evidence" value="ECO:0007669"/>
    <property type="project" value="UniProtKB-SubCell"/>
</dbReference>
<sequence length="404" mass="43762">MPTGRLNLLLLATFAMGMGQTAVFAVLPMLGRELFADFDGVFSLLGWHYQMPLELLVNLLIATSSLSYFLITPFWGRRSDRIGRKPVIVIGLFGYCLGMLLFNVVVHLGQAMILAGWWLLGTLLLSRVLHSLVMSATFPASMAFMADCTDASTRTRGVSRLTAANGIGIMVGPALAWFASYSFLAPLYLQAAITFVVAVIIYFYLPKSRQPNLGLTVKKLSFFDSRFRIYIGLGLSMFVMLAMVQQTLGFYFQDRLALDPIEAAQHFSFGMMCSSGAMLVAQLFIVQRWRGSPQSLLMLGLPLAATGYLMLVFADDFILLAVAMAVFGLGMGLAAPGYNASASLAVESHEQGALAGLLSAAPGLGYVIGPLLGGWLYSVDVTYPYWCAGLVVALLSLACIRLAE</sequence>
<organism evidence="7 8">
    <name type="scientific">Sinobacterium caligoides</name>
    <dbReference type="NCBI Taxonomy" id="933926"/>
    <lineage>
        <taxon>Bacteria</taxon>
        <taxon>Pseudomonadati</taxon>
        <taxon>Pseudomonadota</taxon>
        <taxon>Gammaproteobacteria</taxon>
        <taxon>Cellvibrionales</taxon>
        <taxon>Spongiibacteraceae</taxon>
        <taxon>Sinobacterium</taxon>
    </lineage>
</organism>
<protein>
    <submittedName>
        <fullName evidence="7">Putative MFS family arabinose efflux permease</fullName>
    </submittedName>
</protein>
<dbReference type="InterPro" id="IPR011701">
    <property type="entry name" value="MFS"/>
</dbReference>
<feature type="transmembrane region" description="Helical" evidence="5">
    <location>
        <begin position="227"/>
        <end position="252"/>
    </location>
</feature>
<dbReference type="CDD" id="cd17330">
    <property type="entry name" value="MFS_SLC46_TetA_like"/>
    <property type="match status" value="1"/>
</dbReference>
<evidence type="ECO:0000313" key="7">
    <source>
        <dbReference type="EMBL" id="ROS04837.1"/>
    </source>
</evidence>
<dbReference type="EMBL" id="RKHR01000003">
    <property type="protein sequence ID" value="ROS04837.1"/>
    <property type="molecule type" value="Genomic_DNA"/>
</dbReference>
<feature type="transmembrane region" description="Helical" evidence="5">
    <location>
        <begin position="264"/>
        <end position="284"/>
    </location>
</feature>
<proteinExistence type="predicted"/>
<feature type="transmembrane region" description="Helical" evidence="5">
    <location>
        <begin position="296"/>
        <end position="314"/>
    </location>
</feature>
<keyword evidence="8" id="KW-1185">Reference proteome</keyword>
<dbReference type="InterPro" id="IPR020846">
    <property type="entry name" value="MFS_dom"/>
</dbReference>
<evidence type="ECO:0000313" key="8">
    <source>
        <dbReference type="Proteomes" id="UP000275394"/>
    </source>
</evidence>
<feature type="transmembrane region" description="Helical" evidence="5">
    <location>
        <begin position="161"/>
        <end position="181"/>
    </location>
</feature>
<feature type="domain" description="Major facilitator superfamily (MFS) profile" evidence="6">
    <location>
        <begin position="5"/>
        <end position="404"/>
    </location>
</feature>
<dbReference type="SUPFAM" id="SSF103473">
    <property type="entry name" value="MFS general substrate transporter"/>
    <property type="match status" value="1"/>
</dbReference>
<feature type="transmembrane region" description="Helical" evidence="5">
    <location>
        <begin position="187"/>
        <end position="206"/>
    </location>
</feature>
<evidence type="ECO:0000256" key="1">
    <source>
        <dbReference type="ARBA" id="ARBA00004141"/>
    </source>
</evidence>
<reference evidence="7 8" key="1">
    <citation type="submission" date="2018-11" db="EMBL/GenBank/DDBJ databases">
        <title>Genomic Encyclopedia of Type Strains, Phase IV (KMG-IV): sequencing the most valuable type-strain genomes for metagenomic binning, comparative biology and taxonomic classification.</title>
        <authorList>
            <person name="Goeker M."/>
        </authorList>
    </citation>
    <scope>NUCLEOTIDE SEQUENCE [LARGE SCALE GENOMIC DNA]</scope>
    <source>
        <strain evidence="7 8">DSM 100316</strain>
    </source>
</reference>
<feature type="transmembrane region" description="Helical" evidence="5">
    <location>
        <begin position="87"/>
        <end position="109"/>
    </location>
</feature>
<keyword evidence="2 5" id="KW-0812">Transmembrane</keyword>
<feature type="transmembrane region" description="Helical" evidence="5">
    <location>
        <begin position="55"/>
        <end position="75"/>
    </location>
</feature>
<dbReference type="PANTHER" id="PTHR23546">
    <property type="entry name" value="TRANSPORT PROTEIN"/>
    <property type="match status" value="1"/>
</dbReference>
<feature type="transmembrane region" description="Helical" evidence="5">
    <location>
        <begin position="320"/>
        <end position="340"/>
    </location>
</feature>
<dbReference type="InterPro" id="IPR001958">
    <property type="entry name" value="Tet-R_TetA/multi-R_MdtG-like"/>
</dbReference>
<name>A0A3N2DYI9_9GAMM</name>
<dbReference type="PANTHER" id="PTHR23546:SF1">
    <property type="entry name" value="MEMBRANE PROTEIN"/>
    <property type="match status" value="1"/>
</dbReference>
<feature type="transmembrane region" description="Helical" evidence="5">
    <location>
        <begin position="115"/>
        <end position="140"/>
    </location>
</feature>
<evidence type="ECO:0000256" key="4">
    <source>
        <dbReference type="ARBA" id="ARBA00023136"/>
    </source>
</evidence>
<dbReference type="Pfam" id="PF07690">
    <property type="entry name" value="MFS_1"/>
    <property type="match status" value="1"/>
</dbReference>
<dbReference type="GO" id="GO:0022857">
    <property type="term" value="F:transmembrane transporter activity"/>
    <property type="evidence" value="ECO:0007669"/>
    <property type="project" value="InterPro"/>
</dbReference>
<comment type="caution">
    <text evidence="7">The sequence shown here is derived from an EMBL/GenBank/DDBJ whole genome shotgun (WGS) entry which is preliminary data.</text>
</comment>
<feature type="transmembrane region" description="Helical" evidence="5">
    <location>
        <begin position="383"/>
        <end position="403"/>
    </location>
</feature>
<evidence type="ECO:0000256" key="2">
    <source>
        <dbReference type="ARBA" id="ARBA00022692"/>
    </source>
</evidence>
<gene>
    <name evidence="7" type="ORF">EDC56_0351</name>
</gene>
<keyword evidence="3 5" id="KW-1133">Transmembrane helix</keyword>
<dbReference type="InterPro" id="IPR036259">
    <property type="entry name" value="MFS_trans_sf"/>
</dbReference>
<evidence type="ECO:0000259" key="6">
    <source>
        <dbReference type="PROSITE" id="PS50850"/>
    </source>
</evidence>
<keyword evidence="4 5" id="KW-0472">Membrane</keyword>
<dbReference type="AlphaFoldDB" id="A0A3N2DYI9"/>
<evidence type="ECO:0000256" key="5">
    <source>
        <dbReference type="SAM" id="Phobius"/>
    </source>
</evidence>
<comment type="subcellular location">
    <subcellularLocation>
        <location evidence="1">Membrane</location>
        <topology evidence="1">Multi-pass membrane protein</topology>
    </subcellularLocation>
</comment>
<dbReference type="PRINTS" id="PR01035">
    <property type="entry name" value="TCRTETA"/>
</dbReference>
<accession>A0A3N2DYI9</accession>
<evidence type="ECO:0000256" key="3">
    <source>
        <dbReference type="ARBA" id="ARBA00022989"/>
    </source>
</evidence>
<dbReference type="PROSITE" id="PS50850">
    <property type="entry name" value="MFS"/>
    <property type="match status" value="1"/>
</dbReference>